<evidence type="ECO:0000256" key="6">
    <source>
        <dbReference type="ARBA" id="ARBA00022989"/>
    </source>
</evidence>
<sequence length="192" mass="21613">MDWTELVGSLSGVLFVILAVRQNIWTFPVAIVSSLFYIVVFSRQTLYADAALQIMFIALAVQGWYLWLRGNQDRHGVVVGRTPARAWLPLLVCFVALVAGLYMFLVTFTDSNAPQLDSLITGLSVVSQFMMNRKWIENWILWIVTDAFSVGVYLFKGLNLTAGFYAFLTVMAAVGLWSWRKELRTVATAESV</sequence>
<dbReference type="GO" id="GO:0034257">
    <property type="term" value="F:nicotinamide riboside transmembrane transporter activity"/>
    <property type="evidence" value="ECO:0007669"/>
    <property type="project" value="InterPro"/>
</dbReference>
<evidence type="ECO:0000256" key="8">
    <source>
        <dbReference type="SAM" id="Phobius"/>
    </source>
</evidence>
<evidence type="ECO:0000256" key="5">
    <source>
        <dbReference type="ARBA" id="ARBA00022692"/>
    </source>
</evidence>
<evidence type="ECO:0000256" key="3">
    <source>
        <dbReference type="ARBA" id="ARBA00022448"/>
    </source>
</evidence>
<keyword evidence="5 8" id="KW-0812">Transmembrane</keyword>
<dbReference type="Pfam" id="PF04973">
    <property type="entry name" value="NMN_transporter"/>
    <property type="match status" value="1"/>
</dbReference>
<gene>
    <name evidence="9" type="ORF">AWB85_15810</name>
</gene>
<dbReference type="Proteomes" id="UP000186919">
    <property type="component" value="Unassembled WGS sequence"/>
</dbReference>
<comment type="similarity">
    <text evidence="2">Belongs to the nicotinamide ribonucleoside (NR) uptake permease (TC 4.B.1) family.</text>
</comment>
<proteinExistence type="inferred from homology"/>
<evidence type="ECO:0000256" key="4">
    <source>
        <dbReference type="ARBA" id="ARBA00022475"/>
    </source>
</evidence>
<comment type="subcellular location">
    <subcellularLocation>
        <location evidence="1">Cell membrane</location>
        <topology evidence="1">Multi-pass membrane protein</topology>
    </subcellularLocation>
</comment>
<comment type="caution">
    <text evidence="9">The sequence shown here is derived from an EMBL/GenBank/DDBJ whole genome shotgun (WGS) entry which is preliminary data.</text>
</comment>
<keyword evidence="7 8" id="KW-0472">Membrane</keyword>
<feature type="transmembrane region" description="Helical" evidence="8">
    <location>
        <begin position="139"/>
        <end position="156"/>
    </location>
</feature>
<reference evidence="9 10" key="1">
    <citation type="submission" date="2016-01" db="EMBL/GenBank/DDBJ databases">
        <title>Mycobacterium immunogenum strain CD11_6 genome sequencing and assembly.</title>
        <authorList>
            <person name="Kaur G."/>
            <person name="Nair G.R."/>
            <person name="Mayilraj S."/>
        </authorList>
    </citation>
    <scope>NUCLEOTIDE SEQUENCE [LARGE SCALE GENOMIC DNA]</scope>
    <source>
        <strain evidence="9 10">CD11-6</strain>
    </source>
</reference>
<keyword evidence="6 8" id="KW-1133">Transmembrane helix</keyword>
<dbReference type="AlphaFoldDB" id="A0A179V2R7"/>
<dbReference type="EMBL" id="LQYE01000032">
    <property type="protein sequence ID" value="OAT66229.1"/>
    <property type="molecule type" value="Genomic_DNA"/>
</dbReference>
<dbReference type="GO" id="GO:0005886">
    <property type="term" value="C:plasma membrane"/>
    <property type="evidence" value="ECO:0007669"/>
    <property type="project" value="UniProtKB-SubCell"/>
</dbReference>
<feature type="transmembrane region" description="Helical" evidence="8">
    <location>
        <begin position="87"/>
        <end position="108"/>
    </location>
</feature>
<evidence type="ECO:0000313" key="10">
    <source>
        <dbReference type="Proteomes" id="UP000186919"/>
    </source>
</evidence>
<name>A0A179V2R7_9MYCO</name>
<protein>
    <submittedName>
        <fullName evidence="9">Nicotinamide mononucleotide transporter</fullName>
    </submittedName>
</protein>
<dbReference type="RefSeq" id="WP_064633067.1">
    <property type="nucleotide sequence ID" value="NZ_LQYE01000032.1"/>
</dbReference>
<dbReference type="InterPro" id="IPR006419">
    <property type="entry name" value="NMN_transpt_PnuC"/>
</dbReference>
<feature type="transmembrane region" description="Helical" evidence="8">
    <location>
        <begin position="162"/>
        <end position="179"/>
    </location>
</feature>
<feature type="transmembrane region" description="Helical" evidence="8">
    <location>
        <begin position="12"/>
        <end position="39"/>
    </location>
</feature>
<dbReference type="PANTHER" id="PTHR36122:SF2">
    <property type="entry name" value="NICOTINAMIDE RIBOSIDE TRANSPORTER PNUC"/>
    <property type="match status" value="1"/>
</dbReference>
<keyword evidence="4" id="KW-1003">Cell membrane</keyword>
<keyword evidence="3" id="KW-0813">Transport</keyword>
<dbReference type="NCBIfam" id="TIGR01528">
    <property type="entry name" value="NMN_trans_PnuC"/>
    <property type="match status" value="1"/>
</dbReference>
<evidence type="ECO:0000256" key="1">
    <source>
        <dbReference type="ARBA" id="ARBA00004651"/>
    </source>
</evidence>
<evidence type="ECO:0000256" key="2">
    <source>
        <dbReference type="ARBA" id="ARBA00006669"/>
    </source>
</evidence>
<dbReference type="PANTHER" id="PTHR36122">
    <property type="entry name" value="NICOTINAMIDE RIBOSIDE TRANSPORTER PNUC"/>
    <property type="match status" value="1"/>
</dbReference>
<organism evidence="9 10">
    <name type="scientific">Mycobacteroides immunogenum</name>
    <dbReference type="NCBI Taxonomy" id="83262"/>
    <lineage>
        <taxon>Bacteria</taxon>
        <taxon>Bacillati</taxon>
        <taxon>Actinomycetota</taxon>
        <taxon>Actinomycetes</taxon>
        <taxon>Mycobacteriales</taxon>
        <taxon>Mycobacteriaceae</taxon>
        <taxon>Mycobacteroides</taxon>
    </lineage>
</organism>
<evidence type="ECO:0000256" key="7">
    <source>
        <dbReference type="ARBA" id="ARBA00023136"/>
    </source>
</evidence>
<evidence type="ECO:0000313" key="9">
    <source>
        <dbReference type="EMBL" id="OAT66229.1"/>
    </source>
</evidence>
<accession>A0A179V2R7</accession>
<feature type="transmembrane region" description="Helical" evidence="8">
    <location>
        <begin position="46"/>
        <end position="67"/>
    </location>
</feature>